<gene>
    <name evidence="2" type="ORF">AAEO60_15520</name>
</gene>
<keyword evidence="1" id="KW-0812">Transmembrane</keyword>
<sequence length="101" mass="11520">MNSRGSKRFPTHYGYGEVKVSRYLVLYLSQIAWLALGVFLYVGARWPSTCTPQTLFDIYACSMRLPEDGGGWREAALLTWLWATPILVALEVSRRFNKGED</sequence>
<evidence type="ECO:0000313" key="2">
    <source>
        <dbReference type="EMBL" id="MEL1252086.1"/>
    </source>
</evidence>
<protein>
    <submittedName>
        <fullName evidence="2">Uncharacterized protein</fullName>
    </submittedName>
</protein>
<dbReference type="Proteomes" id="UP001497045">
    <property type="component" value="Unassembled WGS sequence"/>
</dbReference>
<keyword evidence="3" id="KW-1185">Reference proteome</keyword>
<feature type="transmembrane region" description="Helical" evidence="1">
    <location>
        <begin position="20"/>
        <end position="42"/>
    </location>
</feature>
<dbReference type="EMBL" id="JBBYHV010000002">
    <property type="protein sequence ID" value="MEL1252086.1"/>
    <property type="molecule type" value="Genomic_DNA"/>
</dbReference>
<keyword evidence="1" id="KW-1133">Transmembrane helix</keyword>
<name>A0ABU9IIS2_9SPHN</name>
<reference evidence="2 3" key="1">
    <citation type="submission" date="2024-04" db="EMBL/GenBank/DDBJ databases">
        <title>Aurantiacibacter sp. DGU6 16S ribosomal RNA gene Genome sequencing and assembly.</title>
        <authorList>
            <person name="Park S."/>
        </authorList>
    </citation>
    <scope>NUCLEOTIDE SEQUENCE [LARGE SCALE GENOMIC DNA]</scope>
    <source>
        <strain evidence="2 3">DGU6</strain>
    </source>
</reference>
<accession>A0ABU9IIS2</accession>
<organism evidence="2 3">
    <name type="scientific">Aurantiacibacter gilvus</name>
    <dbReference type="NCBI Taxonomy" id="3139141"/>
    <lineage>
        <taxon>Bacteria</taxon>
        <taxon>Pseudomonadati</taxon>
        <taxon>Pseudomonadota</taxon>
        <taxon>Alphaproteobacteria</taxon>
        <taxon>Sphingomonadales</taxon>
        <taxon>Erythrobacteraceae</taxon>
        <taxon>Aurantiacibacter</taxon>
    </lineage>
</organism>
<dbReference type="RefSeq" id="WP_341674621.1">
    <property type="nucleotide sequence ID" value="NZ_JBBYHV010000002.1"/>
</dbReference>
<evidence type="ECO:0000256" key="1">
    <source>
        <dbReference type="SAM" id="Phobius"/>
    </source>
</evidence>
<keyword evidence="1" id="KW-0472">Membrane</keyword>
<proteinExistence type="predicted"/>
<evidence type="ECO:0000313" key="3">
    <source>
        <dbReference type="Proteomes" id="UP001497045"/>
    </source>
</evidence>
<comment type="caution">
    <text evidence="2">The sequence shown here is derived from an EMBL/GenBank/DDBJ whole genome shotgun (WGS) entry which is preliminary data.</text>
</comment>